<sequence>MSKHLKAETSKKPNFKLSVENSNVKNSEQYITDNVQKLLNVPKDDFNNTSKKFESELKSLYSTIDQEQKKDFQESMARVYDFMNELLYSITPDEEQINLDGTIQDKGPFTFDGKKEDKEGAIMNQIIELFGESTHRALSSAKSKLIKFWTKYKKTV</sequence>
<evidence type="ECO:0000313" key="2">
    <source>
        <dbReference type="Proteomes" id="UP000239425"/>
    </source>
</evidence>
<evidence type="ECO:0000313" key="1">
    <source>
        <dbReference type="EMBL" id="PPE05574.1"/>
    </source>
</evidence>
<proteinExistence type="predicted"/>
<dbReference type="AlphaFoldDB" id="A0A2S5RE36"/>
<accession>A0A2S5RE36</accession>
<dbReference type="EMBL" id="PHHC01000064">
    <property type="protein sequence ID" value="PPE05574.1"/>
    <property type="molecule type" value="Genomic_DNA"/>
</dbReference>
<reference evidence="1 2" key="1">
    <citation type="submission" date="2017-11" db="EMBL/GenBank/DDBJ databases">
        <title>Comparative genomic analysis of Holospora spp., intranuclear symbionts of paramecia.</title>
        <authorList>
            <person name="Garushyants S.K."/>
            <person name="Beliavskaya A."/>
            <person name="Malko D.B."/>
            <person name="Logacheva M.D."/>
            <person name="Rautian M.S."/>
            <person name="Gelfand M.S."/>
        </authorList>
    </citation>
    <scope>NUCLEOTIDE SEQUENCE [LARGE SCALE GENOMIC DNA]</scope>
    <source>
        <strain evidence="2">02AZ16</strain>
    </source>
</reference>
<dbReference type="RefSeq" id="WP_129591813.1">
    <property type="nucleotide sequence ID" value="NZ_PHHC01000064.1"/>
</dbReference>
<organism evidence="1 2">
    <name type="scientific">Holospora curviuscula</name>
    <dbReference type="NCBI Taxonomy" id="1082868"/>
    <lineage>
        <taxon>Bacteria</taxon>
        <taxon>Pseudomonadati</taxon>
        <taxon>Pseudomonadota</taxon>
        <taxon>Alphaproteobacteria</taxon>
        <taxon>Holosporales</taxon>
        <taxon>Holosporaceae</taxon>
        <taxon>Holospora</taxon>
    </lineage>
</organism>
<name>A0A2S5RE36_9PROT</name>
<keyword evidence="2" id="KW-1185">Reference proteome</keyword>
<gene>
    <name evidence="1" type="ORF">HCUR_00220</name>
</gene>
<dbReference type="Proteomes" id="UP000239425">
    <property type="component" value="Unassembled WGS sequence"/>
</dbReference>
<comment type="caution">
    <text evidence="1">The sequence shown here is derived from an EMBL/GenBank/DDBJ whole genome shotgun (WGS) entry which is preliminary data.</text>
</comment>
<protein>
    <submittedName>
        <fullName evidence="1">Uncharacterized protein</fullName>
    </submittedName>
</protein>